<dbReference type="RefSeq" id="WP_096445949.1">
    <property type="nucleotide sequence ID" value="NZ_JBHSOG010000060.1"/>
</dbReference>
<reference evidence="6" key="1">
    <citation type="journal article" date="2019" name="Int. J. Syst. Evol. Microbiol.">
        <title>The Global Catalogue of Microorganisms (GCM) 10K type strain sequencing project: providing services to taxonomists for standard genome sequencing and annotation.</title>
        <authorList>
            <consortium name="The Broad Institute Genomics Platform"/>
            <consortium name="The Broad Institute Genome Sequencing Center for Infectious Disease"/>
            <person name="Wu L."/>
            <person name="Ma J."/>
        </authorList>
    </citation>
    <scope>NUCLEOTIDE SEQUENCE [LARGE SCALE GENOMIC DNA]</scope>
    <source>
        <strain evidence="6">SHR3</strain>
    </source>
</reference>
<keyword evidence="3" id="KW-0486">Methionine biosynthesis</keyword>
<keyword evidence="6" id="KW-1185">Reference proteome</keyword>
<evidence type="ECO:0000256" key="1">
    <source>
        <dbReference type="ARBA" id="ARBA00001933"/>
    </source>
</evidence>
<dbReference type="PROSITE" id="PS00868">
    <property type="entry name" value="CYS_MET_METAB_PP"/>
    <property type="match status" value="1"/>
</dbReference>
<comment type="caution">
    <text evidence="5">The sequence shown here is derived from an EMBL/GenBank/DDBJ whole genome shotgun (WGS) entry which is preliminary data.</text>
</comment>
<name>A0ABW1AUI6_9RHOO</name>
<dbReference type="InterPro" id="IPR000277">
    <property type="entry name" value="Cys/Met-Metab_PyrdxlP-dep_enz"/>
</dbReference>
<evidence type="ECO:0000256" key="4">
    <source>
        <dbReference type="RuleBase" id="RU362118"/>
    </source>
</evidence>
<feature type="modified residue" description="N6-(pyridoxal phosphate)lysine" evidence="3">
    <location>
        <position position="207"/>
    </location>
</feature>
<evidence type="ECO:0000313" key="6">
    <source>
        <dbReference type="Proteomes" id="UP001595974"/>
    </source>
</evidence>
<dbReference type="InterPro" id="IPR015421">
    <property type="entry name" value="PyrdxlP-dep_Trfase_major"/>
</dbReference>
<comment type="pathway">
    <text evidence="3">Amino-acid biosynthesis; L-methionine biosynthesis via de novo pathway; L-homocysteine from O-succinyl-L-homoserine: step 1/1.</text>
</comment>
<evidence type="ECO:0000256" key="3">
    <source>
        <dbReference type="HAMAP-Rule" id="MF_02056"/>
    </source>
</evidence>
<dbReference type="NCBIfam" id="NF006003">
    <property type="entry name" value="PRK08133.1"/>
    <property type="match status" value="1"/>
</dbReference>
<dbReference type="HAMAP" id="MF_02056">
    <property type="entry name" value="MetZ"/>
    <property type="match status" value="1"/>
</dbReference>
<dbReference type="EMBL" id="JBHSOG010000060">
    <property type="protein sequence ID" value="MFC5770809.1"/>
    <property type="molecule type" value="Genomic_DNA"/>
</dbReference>
<proteinExistence type="inferred from homology"/>
<protein>
    <recommendedName>
        <fullName evidence="3">O-succinylhomoserine sulfhydrylase</fullName>
        <shortName evidence="3">OSH sulfhydrylase</shortName>
        <shortName evidence="3">OSHS sulfhydrylase</shortName>
        <ecNumber evidence="3">2.5.1.-</ecNumber>
    </recommendedName>
</protein>
<dbReference type="Gene3D" id="3.90.1150.10">
    <property type="entry name" value="Aspartate Aminotransferase, domain 1"/>
    <property type="match status" value="1"/>
</dbReference>
<dbReference type="NCBIfam" id="TIGR01325">
    <property type="entry name" value="O_suc_HS_sulf"/>
    <property type="match status" value="1"/>
</dbReference>
<dbReference type="CDD" id="cd00614">
    <property type="entry name" value="CGS_like"/>
    <property type="match status" value="1"/>
</dbReference>
<keyword evidence="3" id="KW-0808">Transferase</keyword>
<keyword evidence="2 3" id="KW-0663">Pyridoxal phosphate</keyword>
<dbReference type="EC" id="2.5.1.-" evidence="3"/>
<dbReference type="InterPro" id="IPR006234">
    <property type="entry name" value="O-succ-hSer_sulfhydrylase"/>
</dbReference>
<dbReference type="Pfam" id="PF01053">
    <property type="entry name" value="Cys_Met_Meta_PP"/>
    <property type="match status" value="1"/>
</dbReference>
<comment type="similarity">
    <text evidence="3">Belongs to the trans-sulfuration enzymes family. MetZ subfamily.</text>
</comment>
<dbReference type="GO" id="GO:0016829">
    <property type="term" value="F:lyase activity"/>
    <property type="evidence" value="ECO:0007669"/>
    <property type="project" value="UniProtKB-KW"/>
</dbReference>
<dbReference type="PIRSF" id="PIRSF001434">
    <property type="entry name" value="CGS"/>
    <property type="match status" value="1"/>
</dbReference>
<keyword evidence="5" id="KW-0456">Lyase</keyword>
<evidence type="ECO:0000256" key="2">
    <source>
        <dbReference type="ARBA" id="ARBA00022898"/>
    </source>
</evidence>
<comment type="catalytic activity">
    <reaction evidence="3">
        <text>O-succinyl-L-homoserine + hydrogen sulfide = L-homocysteine + succinate</text>
        <dbReference type="Rhea" id="RHEA:27826"/>
        <dbReference type="ChEBI" id="CHEBI:29919"/>
        <dbReference type="ChEBI" id="CHEBI:30031"/>
        <dbReference type="ChEBI" id="CHEBI:57661"/>
        <dbReference type="ChEBI" id="CHEBI:58199"/>
    </reaction>
</comment>
<comment type="subunit">
    <text evidence="3">Homotetramer.</text>
</comment>
<accession>A0ABW1AUI6</accession>
<dbReference type="Gene3D" id="3.40.640.10">
    <property type="entry name" value="Type I PLP-dependent aspartate aminotransferase-like (Major domain)"/>
    <property type="match status" value="1"/>
</dbReference>
<dbReference type="PANTHER" id="PTHR11808:SF80">
    <property type="entry name" value="CYSTATHIONINE GAMMA-LYASE"/>
    <property type="match status" value="1"/>
</dbReference>
<dbReference type="InterPro" id="IPR015424">
    <property type="entry name" value="PyrdxlP-dep_Trfase"/>
</dbReference>
<comment type="cofactor">
    <cofactor evidence="1 3 4">
        <name>pyridoxal 5'-phosphate</name>
        <dbReference type="ChEBI" id="CHEBI:597326"/>
    </cofactor>
</comment>
<dbReference type="SUPFAM" id="SSF53383">
    <property type="entry name" value="PLP-dependent transferases"/>
    <property type="match status" value="1"/>
</dbReference>
<organism evidence="5 6">
    <name type="scientific">Thauera sinica</name>
    <dbReference type="NCBI Taxonomy" id="2665146"/>
    <lineage>
        <taxon>Bacteria</taxon>
        <taxon>Pseudomonadati</taxon>
        <taxon>Pseudomonadota</taxon>
        <taxon>Betaproteobacteria</taxon>
        <taxon>Rhodocyclales</taxon>
        <taxon>Zoogloeaceae</taxon>
        <taxon>Thauera</taxon>
    </lineage>
</organism>
<comment type="function">
    <text evidence="3">Catalyzes the formation of L-homocysteine from O-succinyl-L-homoserine (OSHS) and hydrogen sulfide.</text>
</comment>
<dbReference type="InterPro" id="IPR054542">
    <property type="entry name" value="Cys_met_metab_PP"/>
</dbReference>
<dbReference type="Proteomes" id="UP001595974">
    <property type="component" value="Unassembled WGS sequence"/>
</dbReference>
<keyword evidence="3" id="KW-0028">Amino-acid biosynthesis</keyword>
<dbReference type="PANTHER" id="PTHR11808">
    <property type="entry name" value="TRANS-SULFURATION ENZYME FAMILY MEMBER"/>
    <property type="match status" value="1"/>
</dbReference>
<gene>
    <name evidence="3" type="primary">metZ</name>
    <name evidence="5" type="ORF">ACFPTN_15625</name>
</gene>
<sequence length="390" mass="41573">MNEQFDPDTLAIRAGIERSQFNEHSEALYLTSSFVFENAAKAAARFSGEEEGNVYARFTNPTVSAMQTRLAALEGAEACIATASGMSAILSLAMALLQSGDHVVASDGLFGATQQLFGNILSKFGIETSFVRATDLGAYRDALRPRTRLFFIETPSNPLTEIVDIAGVAAVAHEAGAILAVDNCFCTPALQRPLELGADVVVHSATKYLDGQGRVLGGAVAGRKAVTDEVLKFLRTAGPTLSPFNAWVILKGLETLRLRMEAQSANALELARWLERQPGVSRVYYPGLPSHPQHELAMRQQKSGGAIVSFEVEGGREAAWRVVDATRVISITANLGDTKTTITHPATTTHGRITPEARTAAGISEGLLRVAVGLESVADLKADLARGLRG</sequence>
<dbReference type="InterPro" id="IPR015422">
    <property type="entry name" value="PyrdxlP-dep_Trfase_small"/>
</dbReference>
<evidence type="ECO:0000313" key="5">
    <source>
        <dbReference type="EMBL" id="MFC5770809.1"/>
    </source>
</evidence>